<gene>
    <name evidence="2" type="ORF">A9A59_1832</name>
</gene>
<evidence type="ECO:0000259" key="1">
    <source>
        <dbReference type="Pfam" id="PF13452"/>
    </source>
</evidence>
<evidence type="ECO:0000313" key="2">
    <source>
        <dbReference type="EMBL" id="PFG74595.1"/>
    </source>
</evidence>
<accession>A0A2A9HHX1</accession>
<dbReference type="InterPro" id="IPR039569">
    <property type="entry name" value="FAS1-like_DH_region"/>
</dbReference>
<dbReference type="Proteomes" id="UP000223071">
    <property type="component" value="Unassembled WGS sequence"/>
</dbReference>
<proteinExistence type="predicted"/>
<protein>
    <submittedName>
        <fullName evidence="2">MaoC dehydratase-like protein</fullName>
    </submittedName>
</protein>
<keyword evidence="3" id="KW-1185">Reference proteome</keyword>
<sequence>MAIPEQSLITDEHRAVIGKKSEPVTVTIREEDARRMRDVLGDRDPRYADGTGIAPPYVIAMLAGGPRRGMPQILPNGLLTQQEWRFTRPFRIGEQLQAVSQVYDIRDRLGGRYGYSVLVTQGTDFYDAEGNHVAAAMITITQFDPKMATGGSEE</sequence>
<dbReference type="InterPro" id="IPR029069">
    <property type="entry name" value="HotDog_dom_sf"/>
</dbReference>
<organism evidence="2 3">
    <name type="scientific">Tepidiforma thermophila (strain KCTC 52669 / CGMCC 1.13589 / G233)</name>
    <dbReference type="NCBI Taxonomy" id="2761530"/>
    <lineage>
        <taxon>Bacteria</taxon>
        <taxon>Bacillati</taxon>
        <taxon>Chloroflexota</taxon>
        <taxon>Tepidiformia</taxon>
        <taxon>Tepidiformales</taxon>
        <taxon>Tepidiformaceae</taxon>
        <taxon>Tepidiforma</taxon>
    </lineage>
</organism>
<dbReference type="SUPFAM" id="SSF54637">
    <property type="entry name" value="Thioesterase/thiol ester dehydrase-isomerase"/>
    <property type="match status" value="1"/>
</dbReference>
<reference evidence="2 3" key="1">
    <citation type="submission" date="2017-09" db="EMBL/GenBank/DDBJ databases">
        <title>Sequencing the genomes of two abundant thermophiles in Great Basin hot springs: Thermocrinis jamiesonii and novel Chloroflexi Thermoflexus hugenholtzii.</title>
        <authorList>
            <person name="Hedlund B."/>
        </authorList>
    </citation>
    <scope>NUCLEOTIDE SEQUENCE [LARGE SCALE GENOMIC DNA]</scope>
    <source>
        <strain evidence="2 3">G233</strain>
    </source>
</reference>
<dbReference type="Pfam" id="PF13452">
    <property type="entry name" value="FAS1_DH_region"/>
    <property type="match status" value="1"/>
</dbReference>
<dbReference type="Gene3D" id="3.10.129.10">
    <property type="entry name" value="Hotdog Thioesterase"/>
    <property type="match status" value="1"/>
</dbReference>
<dbReference type="RefSeq" id="WP_098503972.1">
    <property type="nucleotide sequence ID" value="NZ_PDJQ01000001.1"/>
</dbReference>
<dbReference type="AlphaFoldDB" id="A0A2A9HHX1"/>
<name>A0A2A9HHX1_TEPT2</name>
<feature type="domain" description="FAS1-like dehydratase" evidence="1">
    <location>
        <begin position="15"/>
        <end position="134"/>
    </location>
</feature>
<comment type="caution">
    <text evidence="2">The sequence shown here is derived from an EMBL/GenBank/DDBJ whole genome shotgun (WGS) entry which is preliminary data.</text>
</comment>
<evidence type="ECO:0000313" key="3">
    <source>
        <dbReference type="Proteomes" id="UP000223071"/>
    </source>
</evidence>
<dbReference type="EMBL" id="PDJQ01000001">
    <property type="protein sequence ID" value="PFG74595.1"/>
    <property type="molecule type" value="Genomic_DNA"/>
</dbReference>